<proteinExistence type="predicted"/>
<accession>K9G5R2</accession>
<keyword evidence="2" id="KW-1185">Reference proteome</keyword>
<evidence type="ECO:0000313" key="1">
    <source>
        <dbReference type="EMBL" id="EKV10183.1"/>
    </source>
</evidence>
<organism evidence="1 2">
    <name type="scientific">Penicillium digitatum (strain PHI26 / CECT 20796)</name>
    <name type="common">Green mold</name>
    <dbReference type="NCBI Taxonomy" id="1170229"/>
    <lineage>
        <taxon>Eukaryota</taxon>
        <taxon>Fungi</taxon>
        <taxon>Dikarya</taxon>
        <taxon>Ascomycota</taxon>
        <taxon>Pezizomycotina</taxon>
        <taxon>Eurotiomycetes</taxon>
        <taxon>Eurotiomycetidae</taxon>
        <taxon>Eurotiales</taxon>
        <taxon>Aspergillaceae</taxon>
        <taxon>Penicillium</taxon>
    </lineage>
</organism>
<reference evidence="2" key="1">
    <citation type="journal article" date="2012" name="BMC Genomics">
        <title>Genome sequence of the necrotrophic fungus Penicillium digitatum, the main postharvest pathogen of citrus.</title>
        <authorList>
            <person name="Marcet-Houben M."/>
            <person name="Ballester A.-R."/>
            <person name="de la Fuente B."/>
            <person name="Harries E."/>
            <person name="Marcos J.F."/>
            <person name="Gonzalez-Candelas L."/>
            <person name="Gabaldon T."/>
        </authorList>
    </citation>
    <scope>NUCLEOTIDE SEQUENCE [LARGE SCALE GENOMIC DNA]</scope>
    <source>
        <strain evidence="2">PHI26 / CECT 20796</strain>
    </source>
</reference>
<comment type="caution">
    <text evidence="1">The sequence shown here is derived from an EMBL/GenBank/DDBJ whole genome shotgun (WGS) entry which is preliminary data.</text>
</comment>
<name>K9G5R2_PEND2</name>
<dbReference type="EMBL" id="AKCT01000232">
    <property type="protein sequence ID" value="EKV10183.1"/>
    <property type="molecule type" value="Genomic_DNA"/>
</dbReference>
<dbReference type="InParanoid" id="K9G5R2"/>
<dbReference type="OrthoDB" id="3431997at2759"/>
<evidence type="ECO:0000313" key="2">
    <source>
        <dbReference type="Proteomes" id="UP000009882"/>
    </source>
</evidence>
<protein>
    <submittedName>
        <fullName evidence="1">Uncharacterized protein</fullName>
    </submittedName>
</protein>
<sequence>MQYFPPFGNLQTSKLLSRGLNAFSVSPNSSRAGSTASIPPIDDNGASHVCYHQPALPQAPRYQIGR</sequence>
<gene>
    <name evidence="1" type="ORF">PDIG_58740</name>
</gene>
<dbReference type="HOGENOM" id="CLU_2831943_0_0_1"/>
<dbReference type="Proteomes" id="UP000009882">
    <property type="component" value="Unassembled WGS sequence"/>
</dbReference>
<dbReference type="AlphaFoldDB" id="K9G5R2"/>